<dbReference type="AlphaFoldDB" id="A0A7D9E0A4"/>
<evidence type="ECO:0000313" key="2">
    <source>
        <dbReference type="Proteomes" id="UP001152795"/>
    </source>
</evidence>
<gene>
    <name evidence="1" type="ORF">PACLA_8A007337</name>
</gene>
<comment type="caution">
    <text evidence="1">The sequence shown here is derived from an EMBL/GenBank/DDBJ whole genome shotgun (WGS) entry which is preliminary data.</text>
</comment>
<feature type="non-terminal residue" evidence="1">
    <location>
        <position position="135"/>
    </location>
</feature>
<organism evidence="1 2">
    <name type="scientific">Paramuricea clavata</name>
    <name type="common">Red gorgonian</name>
    <name type="synonym">Violescent sea-whip</name>
    <dbReference type="NCBI Taxonomy" id="317549"/>
    <lineage>
        <taxon>Eukaryota</taxon>
        <taxon>Metazoa</taxon>
        <taxon>Cnidaria</taxon>
        <taxon>Anthozoa</taxon>
        <taxon>Octocorallia</taxon>
        <taxon>Malacalcyonacea</taxon>
        <taxon>Plexauridae</taxon>
        <taxon>Paramuricea</taxon>
    </lineage>
</organism>
<reference evidence="1" key="1">
    <citation type="submission" date="2020-04" db="EMBL/GenBank/DDBJ databases">
        <authorList>
            <person name="Alioto T."/>
            <person name="Alioto T."/>
            <person name="Gomez Garrido J."/>
        </authorList>
    </citation>
    <scope>NUCLEOTIDE SEQUENCE</scope>
    <source>
        <strain evidence="1">A484AB</strain>
    </source>
</reference>
<protein>
    <submittedName>
        <fullName evidence="1">Uncharacterized protein</fullName>
    </submittedName>
</protein>
<sequence length="135" mass="15333">METIFESVEPETPVASDLREKLLKLVDAGEIKYTSKYIKKASEKTLENIYKDYERQRLENTNNQLTDVIITKFSELMQALDAVKDAEGMKKELEENDLLRKDIKNLVGYVTPYIPLIGILNGGITVGKHVISTRA</sequence>
<dbReference type="EMBL" id="CACRXK020003135">
    <property type="protein sequence ID" value="CAB3997577.1"/>
    <property type="molecule type" value="Genomic_DNA"/>
</dbReference>
<accession>A0A7D9E0A4</accession>
<proteinExistence type="predicted"/>
<name>A0A7D9E0A4_PARCT</name>
<evidence type="ECO:0000313" key="1">
    <source>
        <dbReference type="EMBL" id="CAB3997577.1"/>
    </source>
</evidence>
<dbReference type="Proteomes" id="UP001152795">
    <property type="component" value="Unassembled WGS sequence"/>
</dbReference>
<keyword evidence="2" id="KW-1185">Reference proteome</keyword>